<keyword evidence="1" id="KW-0472">Membrane</keyword>
<protein>
    <recommendedName>
        <fullName evidence="2">Predicted membrane protein YciQ-like C-terminal domain-containing protein</fullName>
    </recommendedName>
</protein>
<feature type="domain" description="Predicted membrane protein YciQ-like C-terminal" evidence="2">
    <location>
        <begin position="117"/>
        <end position="382"/>
    </location>
</feature>
<dbReference type="AlphaFoldDB" id="A0A134A019"/>
<dbReference type="Pfam" id="PF20990">
    <property type="entry name" value="DUF2207_C"/>
    <property type="match status" value="1"/>
</dbReference>
<feature type="transmembrane region" description="Helical" evidence="1">
    <location>
        <begin position="283"/>
        <end position="303"/>
    </location>
</feature>
<dbReference type="Proteomes" id="UP000070483">
    <property type="component" value="Unassembled WGS sequence"/>
</dbReference>
<dbReference type="InterPro" id="IPR048389">
    <property type="entry name" value="YciQ-like_C"/>
</dbReference>
<dbReference type="PATRIC" id="fig|157687.3.peg.1884"/>
<evidence type="ECO:0000256" key="1">
    <source>
        <dbReference type="SAM" id="Phobius"/>
    </source>
</evidence>
<proteinExistence type="predicted"/>
<keyword evidence="4" id="KW-1185">Reference proteome</keyword>
<accession>A0A134A019</accession>
<name>A0A134A019_9FUSO</name>
<feature type="transmembrane region" description="Helical" evidence="1">
    <location>
        <begin position="309"/>
        <end position="326"/>
    </location>
</feature>
<reference evidence="4" key="1">
    <citation type="submission" date="2016-01" db="EMBL/GenBank/DDBJ databases">
        <authorList>
            <person name="Mitreva M."/>
            <person name="Pepin K.H."/>
            <person name="Mihindukulasuriya K.A."/>
            <person name="Fulton R."/>
            <person name="Fronick C."/>
            <person name="O'Laughlin M."/>
            <person name="Miner T."/>
            <person name="Herter B."/>
            <person name="Rosa B.A."/>
            <person name="Cordes M."/>
            <person name="Tomlinson C."/>
            <person name="Wollam A."/>
            <person name="Palsikar V.B."/>
            <person name="Mardis E.R."/>
            <person name="Wilson R.K."/>
        </authorList>
    </citation>
    <scope>NUCLEOTIDE SEQUENCE [LARGE SCALE GENOMIC DNA]</scope>
    <source>
        <strain evidence="4">KA00185</strain>
    </source>
</reference>
<dbReference type="STRING" id="157687.HMPREF3180_01888"/>
<feature type="transmembrane region" description="Helical" evidence="1">
    <location>
        <begin position="84"/>
        <end position="106"/>
    </location>
</feature>
<evidence type="ECO:0000259" key="2">
    <source>
        <dbReference type="Pfam" id="PF20990"/>
    </source>
</evidence>
<keyword evidence="1" id="KW-0812">Transmembrane</keyword>
<evidence type="ECO:0000313" key="3">
    <source>
        <dbReference type="EMBL" id="KXB61019.1"/>
    </source>
</evidence>
<comment type="caution">
    <text evidence="3">The sequence shown here is derived from an EMBL/GenBank/DDBJ whole genome shotgun (WGS) entry which is preliminary data.</text>
</comment>
<evidence type="ECO:0000313" key="4">
    <source>
        <dbReference type="Proteomes" id="UP000070483"/>
    </source>
</evidence>
<feature type="transmembrane region" description="Helical" evidence="1">
    <location>
        <begin position="233"/>
        <end position="252"/>
    </location>
</feature>
<feature type="transmembrane region" description="Helical" evidence="1">
    <location>
        <begin position="258"/>
        <end position="276"/>
    </location>
</feature>
<dbReference type="EMBL" id="LSDD01000146">
    <property type="protein sequence ID" value="KXB61019.1"/>
    <property type="molecule type" value="Genomic_DNA"/>
</dbReference>
<gene>
    <name evidence="3" type="ORF">HMPREF3180_01888</name>
</gene>
<sequence length="425" mass="50655">MFLKCFLPFLSPPKFLFKFTHLYNITFFKFFQIFFSTVYNLVNSFAMPRLDIERIFVRWYNQYKYLIFIEKSIFFRNRRFTMNIIITEIILVILIGIYSILTWYFFGRDPKRKSIIPEFSEPKNISSMFVAYINGERDSKEILKIGILSLMLKGYISQVDENGTGNKKYILNKKNRDNLKLRKETLFQEENNLLDVLSENDLFGNKLGIIGFKNRIVHFLEKKYKRIIYKNNYLFFVPVISGIAVSIVFILLKLLQGNLESAIIGTMFIFIWLEYVHRMSAGILKFLYVAVMLGIIVAVMMYMEVYLGLSLFILGIIFLVYEKAIGKYTVSGQRKMEYIKGLKMYFETAEKNKIDKFETEEEKLNYFNRIFPYIIALKVEDEKIGIFKDSLDFLNIMGSYAEAQYYVNEYVDRKFPIFRKKYIFW</sequence>
<organism evidence="3 4">
    <name type="scientific">Leptotrichia wadei</name>
    <dbReference type="NCBI Taxonomy" id="157687"/>
    <lineage>
        <taxon>Bacteria</taxon>
        <taxon>Fusobacteriati</taxon>
        <taxon>Fusobacteriota</taxon>
        <taxon>Fusobacteriia</taxon>
        <taxon>Fusobacteriales</taxon>
        <taxon>Leptotrichiaceae</taxon>
        <taxon>Leptotrichia</taxon>
    </lineage>
</organism>
<keyword evidence="1" id="KW-1133">Transmembrane helix</keyword>